<dbReference type="OrthoDB" id="4149149at2759"/>
<accession>A0A2K1QQ55</accession>
<gene>
    <name evidence="1" type="ORF">CAC42_6907</name>
</gene>
<organism evidence="1 2">
    <name type="scientific">Sphaceloma murrayae</name>
    <dbReference type="NCBI Taxonomy" id="2082308"/>
    <lineage>
        <taxon>Eukaryota</taxon>
        <taxon>Fungi</taxon>
        <taxon>Dikarya</taxon>
        <taxon>Ascomycota</taxon>
        <taxon>Pezizomycotina</taxon>
        <taxon>Dothideomycetes</taxon>
        <taxon>Dothideomycetidae</taxon>
        <taxon>Myriangiales</taxon>
        <taxon>Elsinoaceae</taxon>
        <taxon>Sphaceloma</taxon>
    </lineage>
</organism>
<dbReference type="InParanoid" id="A0A2K1QQ55"/>
<sequence>MDSKCADPQDQLDVDTLILDYLIHKAMQDLLEEQSQPDVAGIQRTADASLHQVNDYLNIFNEHHDRQLDVDTAHLQIRLQVLKFMALLYSDRSPGVRAPPSAALKRLRYQNRVRGKRWKSSETRTGYRTAHCYLIDLLPQFMNISVAFAKDFSPTSSWMELAMEFRFQASLEQCISPRTHRPARRLREALHEAFAYGSALDSEEEGVQNLLWSEQSKEETEAFKQWRIMRRQTILRFKRRKGESLAARVNMLQSEYPRSQFDKTMRLFLRSLIASMDCPVLVQLESGQLEGMSRQETENLKRRCGLA</sequence>
<evidence type="ECO:0000313" key="2">
    <source>
        <dbReference type="Proteomes" id="UP000243797"/>
    </source>
</evidence>
<keyword evidence="2" id="KW-1185">Reference proteome</keyword>
<dbReference type="EMBL" id="NKHZ01000051">
    <property type="protein sequence ID" value="PNS17224.1"/>
    <property type="molecule type" value="Genomic_DNA"/>
</dbReference>
<evidence type="ECO:0000313" key="1">
    <source>
        <dbReference type="EMBL" id="PNS17224.1"/>
    </source>
</evidence>
<protein>
    <submittedName>
        <fullName evidence="1">Uncharacterized protein</fullName>
    </submittedName>
</protein>
<dbReference type="Proteomes" id="UP000243797">
    <property type="component" value="Unassembled WGS sequence"/>
</dbReference>
<name>A0A2K1QQ55_9PEZI</name>
<reference evidence="1 2" key="1">
    <citation type="submission" date="2017-06" db="EMBL/GenBank/DDBJ databases">
        <title>Draft genome sequence of a variant of Elsinoe murrayae.</title>
        <authorList>
            <person name="Cheng Q."/>
        </authorList>
    </citation>
    <scope>NUCLEOTIDE SEQUENCE [LARGE SCALE GENOMIC DNA]</scope>
    <source>
        <strain evidence="1 2">CQ-2017a</strain>
    </source>
</reference>
<dbReference type="AlphaFoldDB" id="A0A2K1QQ55"/>
<comment type="caution">
    <text evidence="1">The sequence shown here is derived from an EMBL/GenBank/DDBJ whole genome shotgun (WGS) entry which is preliminary data.</text>
</comment>
<proteinExistence type="predicted"/>